<gene>
    <name evidence="5" type="ORF">ZHAS_00020161</name>
</gene>
<dbReference type="EnsemblMetazoa" id="ASIC020161-RA">
    <property type="protein sequence ID" value="ASIC020161-PA"/>
    <property type="gene ID" value="ASIC020161"/>
</dbReference>
<evidence type="ECO:0000256" key="1">
    <source>
        <dbReference type="ARBA" id="ARBA00006865"/>
    </source>
</evidence>
<dbReference type="AlphaFoldDB" id="A0A084WP37"/>
<dbReference type="PANTHER" id="PTHR10963">
    <property type="entry name" value="GLYCOSYL HYDROLASE-RELATED"/>
    <property type="match status" value="1"/>
</dbReference>
<dbReference type="Pfam" id="PF00722">
    <property type="entry name" value="Glyco_hydro_16"/>
    <property type="match status" value="2"/>
</dbReference>
<dbReference type="PANTHER" id="PTHR10963:SF55">
    <property type="entry name" value="GLYCOSIDE HYDROLASE FAMILY 16 PROTEIN"/>
    <property type="match status" value="1"/>
</dbReference>
<dbReference type="GO" id="GO:0005975">
    <property type="term" value="P:carbohydrate metabolic process"/>
    <property type="evidence" value="ECO:0007669"/>
    <property type="project" value="InterPro"/>
</dbReference>
<feature type="chain" id="PRO_5001785121" evidence="3">
    <location>
        <begin position="26"/>
        <end position="558"/>
    </location>
</feature>
<feature type="region of interest" description="Disordered" evidence="2">
    <location>
        <begin position="25"/>
        <end position="45"/>
    </location>
</feature>
<proteinExistence type="inferred from homology"/>
<protein>
    <submittedName>
        <fullName evidence="5">AGAP004456-PA-like protein</fullName>
    </submittedName>
</protein>
<comment type="similarity">
    <text evidence="1">Belongs to the glycosyl hydrolase 16 family.</text>
</comment>
<evidence type="ECO:0000256" key="3">
    <source>
        <dbReference type="SAM" id="SignalP"/>
    </source>
</evidence>
<accession>A0A084WP37</accession>
<dbReference type="VEuPathDB" id="VectorBase:ASIC020161"/>
<reference evidence="6" key="2">
    <citation type="submission" date="2020-05" db="UniProtKB">
        <authorList>
            <consortium name="EnsemblMetazoa"/>
        </authorList>
    </citation>
    <scope>IDENTIFICATION</scope>
</reference>
<feature type="signal peptide" evidence="3">
    <location>
        <begin position="1"/>
        <end position="25"/>
    </location>
</feature>
<dbReference type="CDD" id="cd00413">
    <property type="entry name" value="Glyco_hydrolase_16"/>
    <property type="match status" value="1"/>
</dbReference>
<evidence type="ECO:0000256" key="2">
    <source>
        <dbReference type="SAM" id="MobiDB-lite"/>
    </source>
</evidence>
<keyword evidence="7" id="KW-1185">Reference proteome</keyword>
<feature type="domain" description="GH16" evidence="4">
    <location>
        <begin position="40"/>
        <end position="215"/>
    </location>
</feature>
<evidence type="ECO:0000313" key="5">
    <source>
        <dbReference type="EMBL" id="KFB51981.1"/>
    </source>
</evidence>
<dbReference type="InterPro" id="IPR000757">
    <property type="entry name" value="Beta-glucanase-like"/>
</dbReference>
<dbReference type="EMBL" id="ATLV01024873">
    <property type="status" value="NOT_ANNOTATED_CDS"/>
    <property type="molecule type" value="Genomic_DNA"/>
</dbReference>
<evidence type="ECO:0000313" key="7">
    <source>
        <dbReference type="Proteomes" id="UP000030765"/>
    </source>
</evidence>
<evidence type="ECO:0000313" key="6">
    <source>
        <dbReference type="EnsemblMetazoa" id="ASIC020161-PA"/>
    </source>
</evidence>
<sequence length="558" mass="61077">MFSRLPSGVCLLALGLCIAAVSVSGGKTSSSSKCQEKSLTTASGTKAPSGPFCAGDLIFEDTFDGFDLDTWQHENTLAGNTDSEFQWFTNNRTNSFVKEGNLFIRPTLTVEEFGEPFLRSGVLNIHGGSPAEQCTKHSPDGCVRAGSLEQVLNPVKSASIRTVDSFAFKYGKVEVSAKLPAGDWLWPAVWFLPKVNAYGRWPASGEIDLLESKGNRELIKNGINVGVEQVTSTLKFGPHVAYSSAYAAPGTSFTRNSESGKGYHTGFNRYQMEWTPDHITFSINDIETGTVKVGTGFWAKGNFNLTAPGLDEPTGGTSASIRTVDSFAFKYGKVEVSAKLPAGDWLWPAVWFLPKVNAYGRWPASGEIDLLESKGNRELIKNGINVGVEQVTSTLKFGPNVAYSSAYAAPGTSFTRNSESGKGYHTGFNRYQMEWTPDHITFSINDIETGTVKVGTGFWAKGNFNLTAPGLDNPWRYGSIMAPFDQEFYCKLSVAVGGSDYFSDDDINPTRKPWQNGAHQAMTDFWNGKNEWLPTWNLDEAESKDASMQVDYVRVWAL</sequence>
<dbReference type="GO" id="GO:0004553">
    <property type="term" value="F:hydrolase activity, hydrolyzing O-glycosyl compounds"/>
    <property type="evidence" value="ECO:0007669"/>
    <property type="project" value="InterPro"/>
</dbReference>
<dbReference type="InterPro" id="IPR013320">
    <property type="entry name" value="ConA-like_dom_sf"/>
</dbReference>
<dbReference type="EMBL" id="KE525363">
    <property type="protein sequence ID" value="KFB51981.1"/>
    <property type="molecule type" value="Genomic_DNA"/>
</dbReference>
<dbReference type="InterPro" id="IPR050546">
    <property type="entry name" value="Glycosyl_Hydrlase_16"/>
</dbReference>
<dbReference type="OrthoDB" id="4781at2759"/>
<name>A0A084WP37_ANOSI</name>
<organism evidence="5">
    <name type="scientific">Anopheles sinensis</name>
    <name type="common">Mosquito</name>
    <dbReference type="NCBI Taxonomy" id="74873"/>
    <lineage>
        <taxon>Eukaryota</taxon>
        <taxon>Metazoa</taxon>
        <taxon>Ecdysozoa</taxon>
        <taxon>Arthropoda</taxon>
        <taxon>Hexapoda</taxon>
        <taxon>Insecta</taxon>
        <taxon>Pterygota</taxon>
        <taxon>Neoptera</taxon>
        <taxon>Endopterygota</taxon>
        <taxon>Diptera</taxon>
        <taxon>Nematocera</taxon>
        <taxon>Culicoidea</taxon>
        <taxon>Culicidae</taxon>
        <taxon>Anophelinae</taxon>
        <taxon>Anopheles</taxon>
    </lineage>
</organism>
<dbReference type="Proteomes" id="UP000030765">
    <property type="component" value="Unassembled WGS sequence"/>
</dbReference>
<dbReference type="SUPFAM" id="SSF49899">
    <property type="entry name" value="Concanavalin A-like lectins/glucanases"/>
    <property type="match status" value="2"/>
</dbReference>
<feature type="domain" description="GH16" evidence="4">
    <location>
        <begin position="230"/>
        <end position="558"/>
    </location>
</feature>
<dbReference type="VEuPathDB" id="VectorBase:ASIS017756"/>
<dbReference type="Gene3D" id="2.60.120.200">
    <property type="match status" value="2"/>
</dbReference>
<keyword evidence="3" id="KW-0732">Signal</keyword>
<reference evidence="5 7" key="1">
    <citation type="journal article" date="2014" name="BMC Genomics">
        <title>Genome sequence of Anopheles sinensis provides insight into genetics basis of mosquito competence for malaria parasites.</title>
        <authorList>
            <person name="Zhou D."/>
            <person name="Zhang D."/>
            <person name="Ding G."/>
            <person name="Shi L."/>
            <person name="Hou Q."/>
            <person name="Ye Y."/>
            <person name="Xu Y."/>
            <person name="Zhou H."/>
            <person name="Xiong C."/>
            <person name="Li S."/>
            <person name="Yu J."/>
            <person name="Hong S."/>
            <person name="Yu X."/>
            <person name="Zou P."/>
            <person name="Chen C."/>
            <person name="Chang X."/>
            <person name="Wang W."/>
            <person name="Lv Y."/>
            <person name="Sun Y."/>
            <person name="Ma L."/>
            <person name="Shen B."/>
            <person name="Zhu C."/>
        </authorList>
    </citation>
    <scope>NUCLEOTIDE SEQUENCE [LARGE SCALE GENOMIC DNA]</scope>
</reference>
<dbReference type="OMA" id="EFQWFTN"/>
<dbReference type="STRING" id="74873.A0A084WP37"/>
<evidence type="ECO:0000259" key="4">
    <source>
        <dbReference type="PROSITE" id="PS51762"/>
    </source>
</evidence>
<dbReference type="EMBL" id="ATLV01024872">
    <property type="status" value="NOT_ANNOTATED_CDS"/>
    <property type="molecule type" value="Genomic_DNA"/>
</dbReference>
<dbReference type="PROSITE" id="PS51762">
    <property type="entry name" value="GH16_2"/>
    <property type="match status" value="2"/>
</dbReference>